<proteinExistence type="predicted"/>
<dbReference type="Pfam" id="PF19852">
    <property type="entry name" value="DUF6327"/>
    <property type="match status" value="1"/>
</dbReference>
<gene>
    <name evidence="1" type="ORF">FK004_04455</name>
</gene>
<protein>
    <recommendedName>
        <fullName evidence="3">Glutaminyl-tRNA synthetase</fullName>
    </recommendedName>
</protein>
<dbReference type="EMBL" id="CP020919">
    <property type="protein sequence ID" value="AWG24541.1"/>
    <property type="molecule type" value="Genomic_DNA"/>
</dbReference>
<dbReference type="Proteomes" id="UP000244677">
    <property type="component" value="Chromosome"/>
</dbReference>
<dbReference type="RefSeq" id="WP_108736177.1">
    <property type="nucleotide sequence ID" value="NZ_CP020919.1"/>
</dbReference>
<sequence length="80" mass="9220">MMESKTYRTYDEINRDLEILKMEKDLAYHKLVRSFDDTKDNLAPMNMIGSVPKAAIRLLGIIPGPVKSMGLTYLLKKIFK</sequence>
<reference evidence="1 2" key="1">
    <citation type="submission" date="2017-04" db="EMBL/GenBank/DDBJ databases">
        <title>Complete genome sequence of Flavobacterium kingsejong AJ004.</title>
        <authorList>
            <person name="Lee P.C."/>
        </authorList>
    </citation>
    <scope>NUCLEOTIDE SEQUENCE [LARGE SCALE GENOMIC DNA]</scope>
    <source>
        <strain evidence="1 2">AJ004</strain>
    </source>
</reference>
<dbReference type="AlphaFoldDB" id="A0A2S1LLI8"/>
<evidence type="ECO:0000313" key="1">
    <source>
        <dbReference type="EMBL" id="AWG24541.1"/>
    </source>
</evidence>
<organism evidence="1 2">
    <name type="scientific">Flavobacterium kingsejongi</name>
    <dbReference type="NCBI Taxonomy" id="1678728"/>
    <lineage>
        <taxon>Bacteria</taxon>
        <taxon>Pseudomonadati</taxon>
        <taxon>Bacteroidota</taxon>
        <taxon>Flavobacteriia</taxon>
        <taxon>Flavobacteriales</taxon>
        <taxon>Flavobacteriaceae</taxon>
        <taxon>Flavobacterium</taxon>
    </lineage>
</organism>
<dbReference type="KEGG" id="fki:FK004_04455"/>
<name>A0A2S1LLI8_9FLAO</name>
<dbReference type="InterPro" id="IPR046290">
    <property type="entry name" value="DUF6327"/>
</dbReference>
<evidence type="ECO:0000313" key="2">
    <source>
        <dbReference type="Proteomes" id="UP000244677"/>
    </source>
</evidence>
<keyword evidence="2" id="KW-1185">Reference proteome</keyword>
<accession>A0A2S1LLI8</accession>
<dbReference type="OrthoDB" id="1150607at2"/>
<evidence type="ECO:0008006" key="3">
    <source>
        <dbReference type="Google" id="ProtNLM"/>
    </source>
</evidence>